<comment type="caution">
    <text evidence="1">The sequence shown here is derived from an EMBL/GenBank/DDBJ whole genome shotgun (WGS) entry which is preliminary data.</text>
</comment>
<name>V6AQY5_9ARCH</name>
<dbReference type="AlphaFoldDB" id="V6AQY5"/>
<dbReference type="STRING" id="1407055.NITUZ_140074"/>
<dbReference type="Gene3D" id="3.30.460.40">
    <property type="match status" value="1"/>
</dbReference>
<dbReference type="EMBL" id="CBTY010000006">
    <property type="protein sequence ID" value="CDI04999.1"/>
    <property type="molecule type" value="Genomic_DNA"/>
</dbReference>
<evidence type="ECO:0000313" key="1">
    <source>
        <dbReference type="EMBL" id="CDI04999.1"/>
    </source>
</evidence>
<gene>
    <name evidence="1" type="ORF">NITUZ_140074</name>
</gene>
<organism evidence="1 2">
    <name type="scientific">Candidatus Nitrosotenuis uzonensis</name>
    <dbReference type="NCBI Taxonomy" id="1407055"/>
    <lineage>
        <taxon>Archaea</taxon>
        <taxon>Nitrososphaerota</taxon>
        <taxon>Candidatus Nitrosotenuis</taxon>
    </lineage>
</organism>
<protein>
    <submittedName>
        <fullName evidence="1">Uncharacterized protein</fullName>
    </submittedName>
</protein>
<accession>V6AQY5</accession>
<reference evidence="1 2" key="1">
    <citation type="journal article" date="2013" name="PLoS ONE">
        <title>Enrichment and Genome Sequence of the Group I.1a Ammonia-Oxidizing Archaeon ?Ca. Nitrosotenuis uzonensis? Representing a Clade Globally.</title>
        <authorList>
            <person name="Lebedeva E.V."/>
            <person name="Hatzenpichler R."/>
            <person name="Pelletier E."/>
            <person name="Schuster N."/>
            <person name="Hauzmayer S."/>
            <person name="Bulaev A."/>
            <person name="Grigor'eva N.V."/>
            <person name="Galushko A."/>
            <person name="Schmid M."/>
            <person name="Palatinszky M."/>
            <person name="Le Paslier D."/>
            <person name="Daims H."/>
            <person name="Wagner M."/>
        </authorList>
    </citation>
    <scope>NUCLEOTIDE SEQUENCE [LARGE SCALE GENOMIC DNA]</scope>
    <source>
        <strain evidence="1 2">N4</strain>
    </source>
</reference>
<dbReference type="InterPro" id="IPR043519">
    <property type="entry name" value="NT_sf"/>
</dbReference>
<dbReference type="RefSeq" id="WP_048194339.1">
    <property type="nucleotide sequence ID" value="NZ_CBTY010000006.1"/>
</dbReference>
<dbReference type="SUPFAM" id="SSF81301">
    <property type="entry name" value="Nucleotidyltransferase"/>
    <property type="match status" value="1"/>
</dbReference>
<proteinExistence type="predicted"/>
<sequence>MQGKRKKITPPRTEVQPRIWLPSAYYFGNLLESNKIRYAIFGAGALAIHNVMIRPTIDIDFVVDDYDKAVNLLKEQPDIASSNLQKDKDGIQVADFYFKSGITVQIWDNSLYSLPMNDFSWSHVILGQVPGYGTIRCVSMEDLIVSKVGRYTQQRKDGQYEADKNVKDIVATIQTLAKPDLKYIIERLKEGARRESTSNSSKIHRLDWYFVREVQLYLNNAQMMDQSRIGKFIANVLVDSRSMQIEHWLLHALRKIGSKAKFQSSFMLDEKHLAILLKRWESILQINGDQVTLSSKEIQNYVKTRPEALPEYGKKIAYSAKKS</sequence>
<keyword evidence="2" id="KW-1185">Reference proteome</keyword>
<dbReference type="Proteomes" id="UP000018159">
    <property type="component" value="Unassembled WGS sequence"/>
</dbReference>
<evidence type="ECO:0000313" key="2">
    <source>
        <dbReference type="Proteomes" id="UP000018159"/>
    </source>
</evidence>